<feature type="region of interest" description="Disordered" evidence="2">
    <location>
        <begin position="959"/>
        <end position="985"/>
    </location>
</feature>
<accession>A0A8H4CQT3</accession>
<feature type="domain" description="Alkyl hydroperoxide reductase subunit C/ Thiol specific antioxidant" evidence="4">
    <location>
        <begin position="54"/>
        <end position="155"/>
    </location>
</feature>
<feature type="transmembrane region" description="Helical" evidence="3">
    <location>
        <begin position="1341"/>
        <end position="1359"/>
    </location>
</feature>
<evidence type="ECO:0000313" key="6">
    <source>
        <dbReference type="EMBL" id="KAF3808289.1"/>
    </source>
</evidence>
<keyword evidence="3" id="KW-0812">Transmembrane</keyword>
<evidence type="ECO:0000256" key="2">
    <source>
        <dbReference type="SAM" id="MobiDB-lite"/>
    </source>
</evidence>
<feature type="repeat" description="ANK" evidence="1">
    <location>
        <begin position="386"/>
        <end position="418"/>
    </location>
</feature>
<feature type="transmembrane region" description="Helical" evidence="3">
    <location>
        <begin position="1366"/>
        <end position="1385"/>
    </location>
</feature>
<evidence type="ECO:0000256" key="1">
    <source>
        <dbReference type="PROSITE-ProRule" id="PRU00023"/>
    </source>
</evidence>
<dbReference type="GO" id="GO:0016209">
    <property type="term" value="F:antioxidant activity"/>
    <property type="evidence" value="ECO:0007669"/>
    <property type="project" value="InterPro"/>
</dbReference>
<gene>
    <name evidence="6" type="ORF">GCG54_00006910</name>
</gene>
<keyword evidence="1" id="KW-0040">ANK repeat</keyword>
<feature type="compositionally biased region" description="Basic residues" evidence="2">
    <location>
        <begin position="1411"/>
        <end position="1420"/>
    </location>
</feature>
<reference evidence="6" key="1">
    <citation type="journal article" date="2020" name="Phytopathology">
        <title>Genome sequence and comparative analysis of Colletotrichum gloeosporioides isolated from Liriodendron leaves.</title>
        <authorList>
            <person name="Fu F.F."/>
            <person name="Hao Z."/>
            <person name="Wang P."/>
            <person name="Lu Y."/>
            <person name="Xue L.J."/>
            <person name="Wei G."/>
            <person name="Tian Y."/>
            <person name="Baishi H."/>
            <person name="Xu H."/>
            <person name="Shi J."/>
            <person name="Cheng T."/>
            <person name="Wang G."/>
            <person name="Yi Y."/>
            <person name="Chen J."/>
        </authorList>
    </citation>
    <scope>NUCLEOTIDE SEQUENCE</scope>
    <source>
        <strain evidence="6">Lc1</strain>
    </source>
</reference>
<dbReference type="RefSeq" id="XP_045267448.1">
    <property type="nucleotide sequence ID" value="XM_045406902.1"/>
</dbReference>
<feature type="region of interest" description="Disordered" evidence="2">
    <location>
        <begin position="1401"/>
        <end position="1426"/>
    </location>
</feature>
<keyword evidence="7" id="KW-1185">Reference proteome</keyword>
<keyword evidence="3" id="KW-0472">Membrane</keyword>
<dbReference type="PANTHER" id="PTHR33112:SF10">
    <property type="entry name" value="TOL"/>
    <property type="match status" value="1"/>
</dbReference>
<protein>
    <recommendedName>
        <fullName evidence="8">Heterokaryon incompatibility domain-containing protein</fullName>
    </recommendedName>
</protein>
<dbReference type="SUPFAM" id="SSF48403">
    <property type="entry name" value="Ankyrin repeat"/>
    <property type="match status" value="1"/>
</dbReference>
<feature type="compositionally biased region" description="Basic and acidic residues" evidence="2">
    <location>
        <begin position="959"/>
        <end position="968"/>
    </location>
</feature>
<dbReference type="InterPro" id="IPR000866">
    <property type="entry name" value="AhpC/TSA"/>
</dbReference>
<keyword evidence="3" id="KW-1133">Transmembrane helix</keyword>
<feature type="compositionally biased region" description="Basic and acidic residues" evidence="2">
    <location>
        <begin position="211"/>
        <end position="220"/>
    </location>
</feature>
<dbReference type="SUPFAM" id="SSF52833">
    <property type="entry name" value="Thioredoxin-like"/>
    <property type="match status" value="1"/>
</dbReference>
<proteinExistence type="predicted"/>
<reference evidence="6" key="2">
    <citation type="submission" date="2020-03" db="EMBL/GenBank/DDBJ databases">
        <authorList>
            <person name="Fu F.-F."/>
            <person name="Chen J."/>
        </authorList>
    </citation>
    <scope>NUCLEOTIDE SEQUENCE</scope>
    <source>
        <strain evidence="6">Lc1</strain>
    </source>
</reference>
<dbReference type="InterPro" id="IPR010730">
    <property type="entry name" value="HET"/>
</dbReference>
<feature type="compositionally biased region" description="Basic and acidic residues" evidence="2">
    <location>
        <begin position="255"/>
        <end position="267"/>
    </location>
</feature>
<dbReference type="Pfam" id="PF12796">
    <property type="entry name" value="Ank_2"/>
    <property type="match status" value="1"/>
</dbReference>
<dbReference type="PROSITE" id="PS50088">
    <property type="entry name" value="ANK_REPEAT"/>
    <property type="match status" value="3"/>
</dbReference>
<dbReference type="Pfam" id="PF06985">
    <property type="entry name" value="HET"/>
    <property type="match status" value="1"/>
</dbReference>
<dbReference type="Gene3D" id="1.25.40.20">
    <property type="entry name" value="Ankyrin repeat-containing domain"/>
    <property type="match status" value="1"/>
</dbReference>
<dbReference type="InterPro" id="IPR002110">
    <property type="entry name" value="Ankyrin_rpt"/>
</dbReference>
<sequence>MSSELNPEHILRGRNFGVCNRSWPNSKSTHILLLIQPPPPVDDGVCDHLPGLSVPSIPLPTASDPSTKTDVSTLAGLTLIFVYPRSAVPGARGCTPTACSYRDNAARLAVAGVAHLFGVSAQTAGVQREFREREHLPYALLSDAGLEMARGLGLPTFEYGGMVVEDRLLGRYWSGKRGGGLEGENERLNNRDGHAHDDFSTQPLDNGDGEENIHKDEREQPNTPSNKSVPEIETRLLSFLQDLTTPSISSTNDDVSEHNSIRDDNDTVKTAADVPVNATVSPTDEKVDATSSGTAEPAVKAAEDTTGAGRDLADDDASVAVASIATTPMDAGLPEYLEETLEDDVNVPSLWFPHSTPLHIAIQKGRVKICEQLISAGADINARDDDGVQPLHTACWYGNSDLIRLLLDKKAGTTGPDSDGWCLLHYASFYDLEPALLDRLIEVDRKYLNSKERFEGWTPVSRATWFGRESVVDALLKAGVDLDIPDNANRTPMIMAIKEQYFSILDKMVNHLALVGSDHLSERAIDHRDDEGMTVLMTLCAAEPSSASVESLRNFLESLRPNADITDNINQTALDHAMIMAKTFNSDHAKNTALEIIRWWPQETLLRPTMAKKTAFDDAFDNESRPLLDAMVNRLKEDGPLRDQLLRWLALREERHTIAIDILSKLGTQDSIDLLKSRDEWTLVDWAIYRRMPRVLLNCPALDDRGRKRGTGIIEQLKQIYPAQEKKRNTDRKDDLTERQVLNAMVGVLSFIPRVPKKYWKISKRTPEMTRCSKHFNAAAVRFHLLDLEALTFQKVDELVYGDSPIKLTTIDQIQQFGTGTKPCTESARKSLPTESAFTWIHLPATNDTAVKIMRSQSQNEISDQEKLASFLQASWVQIPDKTSPSRFMRPRYVRMQAEDVSVPETNSVQSNHAPGDNVGSPPGPVAQDDEKMNSSNSLHCPASALYMPFLVVGQYDHEKEHTHHDGTPEATSFPRPQSMEQPERAFQRQDLFSAYKTSVLHDSPTLDEHYYHFAEDKDSARDRLDRNETQVITKYLSPGSKVGGKRQKPQKPQTILRVSQLWAWTIGDKWLITSTSCAKVDEKSTFVAEIREHLLRRADDGSLNGGINSPQELSKVIAEYCIGAYERKQELEKQISEPIRDDQSDPASAKTKVNGGKAAHNQARTRVVVEERSIRQVFSDFINQIGRNETDLFLQFSNQPVEMDEKQAKGKNQPLTLTDVLEATRKAARFLFQIKDVRDELHILKTIAEYQQKVQASMENTIPSVSKAGFDENMKAKYVKNDVEELDRLASNIQEALQTTLTLHESEIANRQAKEAVDQGKRLSLYGSLFALDVESFLGAPWWSLVVICTGPSPLILFKIPGANLIALVIVPLPFLLVAVGYMYDWDIKALSFRDQKGEEHPINSTANKASRKSKRTGGLRHPISRPCLNESCDAEAGPMPPITAKASKLPTRVLSITKDTSNQISVRLIETKDSYGSYCALSHCWGPINKQPLRTTLQNLETRMAEIPFDQLPATFRDAVYLVSTLQIEYLWIDSLCIVQDDPREWLRESENMGSIYKNATLVLAAAGSRDSTEGLFITKRPHPETFTLPYSPYSLVTGRATSSQGEYNLAILPQEPAAPSYGPLHQRAWAYQEWYFANRKVLFMPGGMSWACSHREYNEQWNYSKPQVLSSSWLALLSEYTGKVLTYPSDRLVAIRGIATETTGASNLFRHMFTDEKTASAEKNVAEGRPALEAIDTMFKFGVWKAQLLEQLLWLPIEMSSDDEYLPELPSWSWAASGGAKRWPLGTYNSIPIRPESRVDIANLELMDSGLVQAKGQMLSVGLTPLQECCVNHLSEEVTHASIASSLQRSENIELAFSALNSGEPDKKMKDFLMRDSHSTKDDKIIGVARLDQEVPTHNIQFLVVASVRRPIFDIWWETIFPGFFERG</sequence>
<evidence type="ECO:0000259" key="5">
    <source>
        <dbReference type="Pfam" id="PF06985"/>
    </source>
</evidence>
<feature type="domain" description="Heterokaryon incompatibility" evidence="5">
    <location>
        <begin position="1480"/>
        <end position="1636"/>
    </location>
</feature>
<dbReference type="PANTHER" id="PTHR33112">
    <property type="entry name" value="DOMAIN PROTEIN, PUTATIVE-RELATED"/>
    <property type="match status" value="1"/>
</dbReference>
<feature type="compositionally biased region" description="Polar residues" evidence="2">
    <location>
        <begin position="904"/>
        <end position="913"/>
    </location>
</feature>
<comment type="caution">
    <text evidence="6">The sequence shown here is derived from an EMBL/GenBank/DDBJ whole genome shotgun (WGS) entry which is preliminary data.</text>
</comment>
<dbReference type="Pfam" id="PF00578">
    <property type="entry name" value="AhpC-TSA"/>
    <property type="match status" value="1"/>
</dbReference>
<feature type="region of interest" description="Disordered" evidence="2">
    <location>
        <begin position="901"/>
        <end position="939"/>
    </location>
</feature>
<feature type="region of interest" description="Disordered" evidence="2">
    <location>
        <begin position="179"/>
        <end position="230"/>
    </location>
</feature>
<evidence type="ECO:0000259" key="4">
    <source>
        <dbReference type="Pfam" id="PF00578"/>
    </source>
</evidence>
<dbReference type="SMART" id="SM00248">
    <property type="entry name" value="ANK"/>
    <property type="match status" value="5"/>
</dbReference>
<dbReference type="EMBL" id="WVTB01000022">
    <property type="protein sequence ID" value="KAF3808289.1"/>
    <property type="molecule type" value="Genomic_DNA"/>
</dbReference>
<dbReference type="PROSITE" id="PS50297">
    <property type="entry name" value="ANK_REP_REGION"/>
    <property type="match status" value="3"/>
</dbReference>
<feature type="repeat" description="ANK" evidence="1">
    <location>
        <begin position="455"/>
        <end position="487"/>
    </location>
</feature>
<name>A0A8H4CQT3_COLGL</name>
<dbReference type="InterPro" id="IPR036770">
    <property type="entry name" value="Ankyrin_rpt-contain_sf"/>
</dbReference>
<dbReference type="Proteomes" id="UP000613401">
    <property type="component" value="Unassembled WGS sequence"/>
</dbReference>
<feature type="compositionally biased region" description="Basic and acidic residues" evidence="2">
    <location>
        <begin position="184"/>
        <end position="199"/>
    </location>
</feature>
<feature type="region of interest" description="Disordered" evidence="2">
    <location>
        <begin position="1136"/>
        <end position="1160"/>
    </location>
</feature>
<evidence type="ECO:0000313" key="7">
    <source>
        <dbReference type="Proteomes" id="UP000613401"/>
    </source>
</evidence>
<feature type="repeat" description="ANK" evidence="1">
    <location>
        <begin position="353"/>
        <end position="385"/>
    </location>
</feature>
<dbReference type="GO" id="GO:0016491">
    <property type="term" value="F:oxidoreductase activity"/>
    <property type="evidence" value="ECO:0007669"/>
    <property type="project" value="InterPro"/>
</dbReference>
<evidence type="ECO:0008006" key="8">
    <source>
        <dbReference type="Google" id="ProtNLM"/>
    </source>
</evidence>
<dbReference type="InterPro" id="IPR036249">
    <property type="entry name" value="Thioredoxin-like_sf"/>
</dbReference>
<feature type="region of interest" description="Disordered" evidence="2">
    <location>
        <begin position="245"/>
        <end position="311"/>
    </location>
</feature>
<dbReference type="GeneID" id="69014056"/>
<evidence type="ECO:0000256" key="3">
    <source>
        <dbReference type="SAM" id="Phobius"/>
    </source>
</evidence>
<organism evidence="6 7">
    <name type="scientific">Colletotrichum gloeosporioides</name>
    <name type="common">Anthracnose fungus</name>
    <name type="synonym">Glomerella cingulata</name>
    <dbReference type="NCBI Taxonomy" id="474922"/>
    <lineage>
        <taxon>Eukaryota</taxon>
        <taxon>Fungi</taxon>
        <taxon>Dikarya</taxon>
        <taxon>Ascomycota</taxon>
        <taxon>Pezizomycotina</taxon>
        <taxon>Sordariomycetes</taxon>
        <taxon>Hypocreomycetidae</taxon>
        <taxon>Glomerellales</taxon>
        <taxon>Glomerellaceae</taxon>
        <taxon>Colletotrichum</taxon>
        <taxon>Colletotrichum gloeosporioides species complex</taxon>
    </lineage>
</organism>
<dbReference type="Gene3D" id="3.40.30.10">
    <property type="entry name" value="Glutaredoxin"/>
    <property type="match status" value="1"/>
</dbReference>